<evidence type="ECO:0000313" key="9">
    <source>
        <dbReference type="Ensembl" id="ENSCMIP00000002309.1"/>
    </source>
</evidence>
<dbReference type="KEGG" id="cmk:103180746"/>
<dbReference type="PANTHER" id="PTHR10361:SF29">
    <property type="entry name" value="SODIUM_BILE ACID COTRANSPORTER 5"/>
    <property type="match status" value="1"/>
</dbReference>
<dbReference type="PANTHER" id="PTHR10361">
    <property type="entry name" value="SODIUM-BILE ACID COTRANSPORTER"/>
    <property type="match status" value="1"/>
</dbReference>
<keyword evidence="4" id="KW-0813">Transport</keyword>
<gene>
    <name evidence="9" type="primary">LOC103180746</name>
</gene>
<reference evidence="10" key="3">
    <citation type="journal article" date="2014" name="Nature">
        <title>Elephant shark genome provides unique insights into gnathostome evolution.</title>
        <authorList>
            <consortium name="International Elephant Shark Genome Sequencing Consortium"/>
            <person name="Venkatesh B."/>
            <person name="Lee A.P."/>
            <person name="Ravi V."/>
            <person name="Maurya A.K."/>
            <person name="Lian M.M."/>
            <person name="Swann J.B."/>
            <person name="Ohta Y."/>
            <person name="Flajnik M.F."/>
            <person name="Sutoh Y."/>
            <person name="Kasahara M."/>
            <person name="Hoon S."/>
            <person name="Gangu V."/>
            <person name="Roy S.W."/>
            <person name="Irimia M."/>
            <person name="Korzh V."/>
            <person name="Kondrychyn I."/>
            <person name="Lim Z.W."/>
            <person name="Tay B.H."/>
            <person name="Tohari S."/>
            <person name="Kong K.W."/>
            <person name="Ho S."/>
            <person name="Lorente-Galdos B."/>
            <person name="Quilez J."/>
            <person name="Marques-Bonet T."/>
            <person name="Raney B.J."/>
            <person name="Ingham P.W."/>
            <person name="Tay A."/>
            <person name="Hillier L.W."/>
            <person name="Minx P."/>
            <person name="Boehm T."/>
            <person name="Wilson R.K."/>
            <person name="Brenner S."/>
            <person name="Warren W.C."/>
        </authorList>
    </citation>
    <scope>NUCLEOTIDE SEQUENCE [LARGE SCALE GENOMIC DNA]</scope>
</reference>
<evidence type="ECO:0000256" key="6">
    <source>
        <dbReference type="ARBA" id="ARBA00023136"/>
    </source>
</evidence>
<keyword evidence="3 7" id="KW-0812">Transmembrane</keyword>
<dbReference type="Gene3D" id="1.20.1530.20">
    <property type="match status" value="1"/>
</dbReference>
<reference evidence="9" key="5">
    <citation type="submission" date="2025-09" db="UniProtKB">
        <authorList>
            <consortium name="Ensembl"/>
        </authorList>
    </citation>
    <scope>IDENTIFICATION</scope>
</reference>
<protein>
    <submittedName>
        <fullName evidence="9">Solute carrier family 10 member 5</fullName>
    </submittedName>
</protein>
<proteinExistence type="inferred from homology"/>
<keyword evidence="10" id="KW-1185">Reference proteome</keyword>
<reference evidence="10" key="2">
    <citation type="journal article" date="2007" name="PLoS Biol.">
        <title>Survey sequencing and comparative analysis of the elephant shark (Callorhinchus milii) genome.</title>
        <authorList>
            <person name="Venkatesh B."/>
            <person name="Kirkness E.F."/>
            <person name="Loh Y.H."/>
            <person name="Halpern A.L."/>
            <person name="Lee A.P."/>
            <person name="Johnson J."/>
            <person name="Dandona N."/>
            <person name="Viswanathan L.D."/>
            <person name="Tay A."/>
            <person name="Venter J.C."/>
            <person name="Strausberg R.L."/>
            <person name="Brenner S."/>
        </authorList>
    </citation>
    <scope>NUCLEOTIDE SEQUENCE [LARGE SCALE GENOMIC DNA]</scope>
</reference>
<dbReference type="InterPro" id="IPR004710">
    <property type="entry name" value="Bilac:Na_transpt"/>
</dbReference>
<dbReference type="OMA" id="CGMLNSF"/>
<feature type="transmembrane region" description="Helical" evidence="7">
    <location>
        <begin position="207"/>
        <end position="228"/>
    </location>
</feature>
<keyword evidence="6 7" id="KW-0472">Membrane</keyword>
<feature type="transmembrane region" description="Helical" evidence="7">
    <location>
        <begin position="177"/>
        <end position="195"/>
    </location>
</feature>
<dbReference type="RefSeq" id="XP_007894963.1">
    <property type="nucleotide sequence ID" value="XM_007896772.2"/>
</dbReference>
<evidence type="ECO:0000256" key="2">
    <source>
        <dbReference type="ARBA" id="ARBA00006528"/>
    </source>
</evidence>
<sequence>MRHIPHVVWVLSLTVMLSDRFSMTFLSVDFNKDLTLVKKAEVGSRVPSASGKSYSRGKRRLSVISGNPEIVEVITNVTIGSGRVPLTLSVQAGEVGESKNSLDIQLWESLGNRLTRLVDLKGDVQVQKLPDERQPSPLLTADPLMYLLLLLVLLNKCAFGCKIDLEILGNLWKQPRPVIIGVAVQFVWMPFYGFLLTRLVQLNQVLSLGFIMACSCPSGGGGYLYALFLDADVTLAISMTFISTVLAVVLMPVSFSIYSFMLGASNNLHIPYLIIGSTLLSIALPISFGIFLKQRMPNVAKTVERIIRPFSVIIITGGFYLGFKMGLTFLQNADLKLCLLGLLVPPFGLSIGYLFAGVFKLAFPVRKTVAIESGVQNTLLALAILQFSFSQPEANLSSAAPFVVAISAACEMILLSLVYTCRKRYYNNEWLPL</sequence>
<feature type="transmembrane region" description="Helical" evidence="7">
    <location>
        <begin position="312"/>
        <end position="330"/>
    </location>
</feature>
<keyword evidence="5 7" id="KW-1133">Transmembrane helix</keyword>
<feature type="signal peptide" evidence="8">
    <location>
        <begin position="1"/>
        <end position="20"/>
    </location>
</feature>
<dbReference type="Ensembl" id="ENSCMIT00000002393.1">
    <property type="protein sequence ID" value="ENSCMIP00000002309.1"/>
    <property type="gene ID" value="ENSCMIG00000001374.1"/>
</dbReference>
<dbReference type="InParanoid" id="A0A4W3GWN2"/>
<reference evidence="10" key="1">
    <citation type="journal article" date="2006" name="Science">
        <title>Ancient noncoding elements conserved in the human genome.</title>
        <authorList>
            <person name="Venkatesh B."/>
            <person name="Kirkness E.F."/>
            <person name="Loh Y.H."/>
            <person name="Halpern A.L."/>
            <person name="Lee A.P."/>
            <person name="Johnson J."/>
            <person name="Dandona N."/>
            <person name="Viswanathan L.D."/>
            <person name="Tay A."/>
            <person name="Venter J.C."/>
            <person name="Strausberg R.L."/>
            <person name="Brenner S."/>
        </authorList>
    </citation>
    <scope>NUCLEOTIDE SEQUENCE [LARGE SCALE GENOMIC DNA]</scope>
</reference>
<dbReference type="Proteomes" id="UP000314986">
    <property type="component" value="Unassembled WGS sequence"/>
</dbReference>
<comment type="similarity">
    <text evidence="2">Belongs to the bile acid:sodium symporter (BASS) (TC 2.A.28) family.</text>
</comment>
<reference evidence="9" key="4">
    <citation type="submission" date="2025-08" db="UniProtKB">
        <authorList>
            <consortium name="Ensembl"/>
        </authorList>
    </citation>
    <scope>IDENTIFICATION</scope>
</reference>
<evidence type="ECO:0000256" key="3">
    <source>
        <dbReference type="ARBA" id="ARBA00022692"/>
    </source>
</evidence>
<dbReference type="GO" id="GO:0016020">
    <property type="term" value="C:membrane"/>
    <property type="evidence" value="ECO:0007669"/>
    <property type="project" value="UniProtKB-SubCell"/>
</dbReference>
<evidence type="ECO:0000313" key="10">
    <source>
        <dbReference type="Proteomes" id="UP000314986"/>
    </source>
</evidence>
<dbReference type="OrthoDB" id="203097at2759"/>
<evidence type="ECO:0000256" key="4">
    <source>
        <dbReference type="ARBA" id="ARBA00022847"/>
    </source>
</evidence>
<evidence type="ECO:0000256" key="8">
    <source>
        <dbReference type="SAM" id="SignalP"/>
    </source>
</evidence>
<feature type="transmembrane region" description="Helical" evidence="7">
    <location>
        <begin position="270"/>
        <end position="292"/>
    </location>
</feature>
<dbReference type="Pfam" id="PF01758">
    <property type="entry name" value="SBF"/>
    <property type="match status" value="1"/>
</dbReference>
<dbReference type="InterPro" id="IPR038770">
    <property type="entry name" value="Na+/solute_symporter_sf"/>
</dbReference>
<dbReference type="GO" id="GO:0008508">
    <property type="term" value="F:bile acid:sodium symporter activity"/>
    <property type="evidence" value="ECO:0007669"/>
    <property type="project" value="TreeGrafter"/>
</dbReference>
<dbReference type="AlphaFoldDB" id="A0A4W3GWN2"/>
<evidence type="ECO:0000256" key="7">
    <source>
        <dbReference type="SAM" id="Phobius"/>
    </source>
</evidence>
<dbReference type="GeneID" id="103180746"/>
<dbReference type="InterPro" id="IPR002657">
    <property type="entry name" value="BilAc:Na_symport/Acr3"/>
</dbReference>
<feature type="transmembrane region" description="Helical" evidence="7">
    <location>
        <begin position="342"/>
        <end position="362"/>
    </location>
</feature>
<feature type="transmembrane region" description="Helical" evidence="7">
    <location>
        <begin position="235"/>
        <end position="258"/>
    </location>
</feature>
<feature type="transmembrane region" description="Helical" evidence="7">
    <location>
        <begin position="369"/>
        <end position="387"/>
    </location>
</feature>
<evidence type="ECO:0000256" key="1">
    <source>
        <dbReference type="ARBA" id="ARBA00004141"/>
    </source>
</evidence>
<keyword evidence="4" id="KW-0769">Symport</keyword>
<accession>A0A4W3GWN2</accession>
<organism evidence="9 10">
    <name type="scientific">Callorhinchus milii</name>
    <name type="common">Ghost shark</name>
    <dbReference type="NCBI Taxonomy" id="7868"/>
    <lineage>
        <taxon>Eukaryota</taxon>
        <taxon>Metazoa</taxon>
        <taxon>Chordata</taxon>
        <taxon>Craniata</taxon>
        <taxon>Vertebrata</taxon>
        <taxon>Chondrichthyes</taxon>
        <taxon>Holocephali</taxon>
        <taxon>Chimaeriformes</taxon>
        <taxon>Callorhinchidae</taxon>
        <taxon>Callorhinchus</taxon>
    </lineage>
</organism>
<dbReference type="GeneTree" id="ENSGT00950000182808"/>
<feature type="transmembrane region" description="Helical" evidence="7">
    <location>
        <begin position="399"/>
        <end position="419"/>
    </location>
</feature>
<feature type="chain" id="PRO_5021312669" evidence="8">
    <location>
        <begin position="21"/>
        <end position="433"/>
    </location>
</feature>
<name>A0A4W3GWN2_CALMI</name>
<comment type="subcellular location">
    <subcellularLocation>
        <location evidence="1">Membrane</location>
        <topology evidence="1">Multi-pass membrane protein</topology>
    </subcellularLocation>
</comment>
<evidence type="ECO:0000256" key="5">
    <source>
        <dbReference type="ARBA" id="ARBA00022989"/>
    </source>
</evidence>
<keyword evidence="8" id="KW-0732">Signal</keyword>